<dbReference type="GeneID" id="25276875"/>
<protein>
    <recommendedName>
        <fullName evidence="3">DUF7820 domain-containing protein</fullName>
    </recommendedName>
</protein>
<feature type="region of interest" description="Disordered" evidence="1">
    <location>
        <begin position="557"/>
        <end position="595"/>
    </location>
</feature>
<name>A0A072PJU9_9EURO</name>
<dbReference type="AlphaFoldDB" id="A0A072PJU9"/>
<dbReference type="PANTHER" id="PTHR42078:SF1">
    <property type="entry name" value="GLUCAN 1, 4-ALPHA-GLUCOSIDASE"/>
    <property type="match status" value="1"/>
</dbReference>
<evidence type="ECO:0000256" key="2">
    <source>
        <dbReference type="SAM" id="Phobius"/>
    </source>
</evidence>
<accession>A0A072PJU9</accession>
<keyword evidence="2" id="KW-0472">Membrane</keyword>
<feature type="compositionally biased region" description="Polar residues" evidence="1">
    <location>
        <begin position="557"/>
        <end position="568"/>
    </location>
</feature>
<dbReference type="InterPro" id="IPR056722">
    <property type="entry name" value="DUF7820"/>
</dbReference>
<reference evidence="4 5" key="1">
    <citation type="submission" date="2013-03" db="EMBL/GenBank/DDBJ databases">
        <title>The Genome Sequence of Exophiala aquamarina CBS 119918.</title>
        <authorList>
            <consortium name="The Broad Institute Genomics Platform"/>
            <person name="Cuomo C."/>
            <person name="de Hoog S."/>
            <person name="Gorbushina A."/>
            <person name="Walker B."/>
            <person name="Young S.K."/>
            <person name="Zeng Q."/>
            <person name="Gargeya S."/>
            <person name="Fitzgerald M."/>
            <person name="Haas B."/>
            <person name="Abouelleil A."/>
            <person name="Allen A.W."/>
            <person name="Alvarado L."/>
            <person name="Arachchi H.M."/>
            <person name="Berlin A.M."/>
            <person name="Chapman S.B."/>
            <person name="Gainer-Dewar J."/>
            <person name="Goldberg J."/>
            <person name="Griggs A."/>
            <person name="Gujja S."/>
            <person name="Hansen M."/>
            <person name="Howarth C."/>
            <person name="Imamovic A."/>
            <person name="Ireland A."/>
            <person name="Larimer J."/>
            <person name="McCowan C."/>
            <person name="Murphy C."/>
            <person name="Pearson M."/>
            <person name="Poon T.W."/>
            <person name="Priest M."/>
            <person name="Roberts A."/>
            <person name="Saif S."/>
            <person name="Shea T."/>
            <person name="Sisk P."/>
            <person name="Sykes S."/>
            <person name="Wortman J."/>
            <person name="Nusbaum C."/>
            <person name="Birren B."/>
        </authorList>
    </citation>
    <scope>NUCLEOTIDE SEQUENCE [LARGE SCALE GENOMIC DNA]</scope>
    <source>
        <strain evidence="4 5">CBS 119918</strain>
    </source>
</reference>
<feature type="region of interest" description="Disordered" evidence="1">
    <location>
        <begin position="1"/>
        <end position="135"/>
    </location>
</feature>
<dbReference type="RefSeq" id="XP_013262959.1">
    <property type="nucleotide sequence ID" value="XM_013407505.1"/>
</dbReference>
<dbReference type="Pfam" id="PF25130">
    <property type="entry name" value="DUF7820"/>
    <property type="match status" value="1"/>
</dbReference>
<feature type="compositionally biased region" description="Polar residues" evidence="1">
    <location>
        <begin position="575"/>
        <end position="592"/>
    </location>
</feature>
<keyword evidence="2" id="KW-0812">Transmembrane</keyword>
<feature type="region of interest" description="Disordered" evidence="1">
    <location>
        <begin position="260"/>
        <end position="305"/>
    </location>
</feature>
<feature type="compositionally biased region" description="Polar residues" evidence="1">
    <location>
        <begin position="93"/>
        <end position="131"/>
    </location>
</feature>
<dbReference type="Proteomes" id="UP000027920">
    <property type="component" value="Unassembled WGS sequence"/>
</dbReference>
<gene>
    <name evidence="4" type="ORF">A1O9_01929</name>
</gene>
<feature type="domain" description="DUF7820" evidence="3">
    <location>
        <begin position="357"/>
        <end position="699"/>
    </location>
</feature>
<feature type="transmembrane region" description="Helical" evidence="2">
    <location>
        <begin position="317"/>
        <end position="343"/>
    </location>
</feature>
<dbReference type="OrthoDB" id="514070at2759"/>
<keyword evidence="2" id="KW-1133">Transmembrane helix</keyword>
<organism evidence="4 5">
    <name type="scientific">Exophiala aquamarina CBS 119918</name>
    <dbReference type="NCBI Taxonomy" id="1182545"/>
    <lineage>
        <taxon>Eukaryota</taxon>
        <taxon>Fungi</taxon>
        <taxon>Dikarya</taxon>
        <taxon>Ascomycota</taxon>
        <taxon>Pezizomycotina</taxon>
        <taxon>Eurotiomycetes</taxon>
        <taxon>Chaetothyriomycetidae</taxon>
        <taxon>Chaetothyriales</taxon>
        <taxon>Herpotrichiellaceae</taxon>
        <taxon>Exophiala</taxon>
    </lineage>
</organism>
<evidence type="ECO:0000313" key="4">
    <source>
        <dbReference type="EMBL" id="KEF60369.1"/>
    </source>
</evidence>
<dbReference type="PANTHER" id="PTHR42078">
    <property type="entry name" value="GLUCAN 1, 4-ALPHA-GLUCOSIDASE"/>
    <property type="match status" value="1"/>
</dbReference>
<dbReference type="VEuPathDB" id="FungiDB:A1O9_01929"/>
<feature type="region of interest" description="Disordered" evidence="1">
    <location>
        <begin position="172"/>
        <end position="241"/>
    </location>
</feature>
<keyword evidence="5" id="KW-1185">Reference proteome</keyword>
<evidence type="ECO:0000259" key="3">
    <source>
        <dbReference type="Pfam" id="PF25130"/>
    </source>
</evidence>
<feature type="compositionally biased region" description="Polar residues" evidence="1">
    <location>
        <begin position="20"/>
        <end position="31"/>
    </location>
</feature>
<comment type="caution">
    <text evidence="4">The sequence shown here is derived from an EMBL/GenBank/DDBJ whole genome shotgun (WGS) entry which is preliminary data.</text>
</comment>
<feature type="compositionally biased region" description="Polar residues" evidence="1">
    <location>
        <begin position="276"/>
        <end position="296"/>
    </location>
</feature>
<dbReference type="STRING" id="1182545.A0A072PJU9"/>
<sequence>MARRPPSTSSLSAEPRPSYRRTSSNSSNPNVFSDDYAADNPNPFASATSSPIDSIDSRSDRLSLNHHVDPESDPREYTPAGLPGNLVGMGQISAMSGTSGTNFSTTPQRTVSTSSHSIADTHRTLSTSSRFSLPRAPSPYNGPTAPSQPYGLYPQATRASSIASEATIRPIDRPFVPQGGPEHPYGMYQQNTVPEEGDDSQLHIPLGFPGLGQSSQSSSHSSGDEVGDIVGSDGHVEQLPPYSRYADNVIAKGDMARIEPPTVAIDDPSPSPTTQPVPASSSNIELTNVGDSSSSDEVARKEGLAEQKRNKRMCFGIPFWTFVIIVAVVIIAALLGGVIGGVVGTKKGTDRANGSATTTIWLDADPAQTDGSTGPCPTGHYTLALNQTEEVDTCVVDPALKNAWGCMDFAKLGINIFEIPNGGSLQVVFDDYSIRPQQFKYGPQPPDFNGTAFTMEPYMDREDDDLGVALFFSVLFDKLSILPAEALSPPSERKRSIPASHLTQRTDWEDPNWLSIGDQPWYCYWNSTVSEFWIFLDQDMNLWDSWAATSTITSGYPTSTGQTSSIYPTNAPGAPTTNIESKGSPPQSSPTPYNDPYWNGAKNKRQTTQIGAPGIFPKLVKMVEKRKPHSNIQPYCQQMQVLNNWQIMPIPTVPTICVTEDEYSPPAATDAGNKHMSRRKRSPDTVSQLASNCICEWFSDY</sequence>
<proteinExistence type="predicted"/>
<dbReference type="EMBL" id="AMGV01000002">
    <property type="protein sequence ID" value="KEF60369.1"/>
    <property type="molecule type" value="Genomic_DNA"/>
</dbReference>
<feature type="compositionally biased region" description="Basic and acidic residues" evidence="1">
    <location>
        <begin position="55"/>
        <end position="76"/>
    </location>
</feature>
<evidence type="ECO:0000256" key="1">
    <source>
        <dbReference type="SAM" id="MobiDB-lite"/>
    </source>
</evidence>
<evidence type="ECO:0000313" key="5">
    <source>
        <dbReference type="Proteomes" id="UP000027920"/>
    </source>
</evidence>
<dbReference type="HOGENOM" id="CLU_011816_1_0_1"/>
<feature type="compositionally biased region" description="Polar residues" evidence="1">
    <location>
        <begin position="1"/>
        <end position="12"/>
    </location>
</feature>